<evidence type="ECO:0000256" key="1">
    <source>
        <dbReference type="ARBA" id="ARBA00023002"/>
    </source>
</evidence>
<keyword evidence="1 4" id="KW-0560">Oxidoreductase</keyword>
<evidence type="ECO:0000256" key="2">
    <source>
        <dbReference type="ARBA" id="ARBA00047806"/>
    </source>
</evidence>
<dbReference type="EMBL" id="FAXN01000043">
    <property type="protein sequence ID" value="CUV65715.1"/>
    <property type="molecule type" value="Genomic_DNA"/>
</dbReference>
<dbReference type="NCBIfam" id="TIGR00401">
    <property type="entry name" value="msrA"/>
    <property type="match status" value="1"/>
</dbReference>
<feature type="domain" description="Peptide methionine sulphoxide reductase MsrA" evidence="5">
    <location>
        <begin position="5"/>
        <end position="155"/>
    </location>
</feature>
<accession>A0A0S4XN55</accession>
<comment type="catalytic activity">
    <reaction evidence="2 4">
        <text>L-methionyl-[protein] + [thioredoxin]-disulfide + H2O = L-methionyl-(S)-S-oxide-[protein] + [thioredoxin]-dithiol</text>
        <dbReference type="Rhea" id="RHEA:14217"/>
        <dbReference type="Rhea" id="RHEA-COMP:10698"/>
        <dbReference type="Rhea" id="RHEA-COMP:10700"/>
        <dbReference type="Rhea" id="RHEA-COMP:12313"/>
        <dbReference type="Rhea" id="RHEA-COMP:12315"/>
        <dbReference type="ChEBI" id="CHEBI:15377"/>
        <dbReference type="ChEBI" id="CHEBI:16044"/>
        <dbReference type="ChEBI" id="CHEBI:29950"/>
        <dbReference type="ChEBI" id="CHEBI:44120"/>
        <dbReference type="ChEBI" id="CHEBI:50058"/>
        <dbReference type="EC" id="1.8.4.11"/>
    </reaction>
</comment>
<dbReference type="SUPFAM" id="SSF55068">
    <property type="entry name" value="Peptide methionine sulfoxide reductase"/>
    <property type="match status" value="1"/>
</dbReference>
<comment type="function">
    <text evidence="4">Has an important function as a repair enzyme for proteins that have been inactivated by oxidation. Catalyzes the reversible oxidation-reduction of methionine sulfoxide in proteins to methionine.</text>
</comment>
<dbReference type="HAMAP" id="MF_01401">
    <property type="entry name" value="MsrA"/>
    <property type="match status" value="1"/>
</dbReference>
<comment type="catalytic activity">
    <reaction evidence="3 4">
        <text>[thioredoxin]-disulfide + L-methionine + H2O = L-methionine (S)-S-oxide + [thioredoxin]-dithiol</text>
        <dbReference type="Rhea" id="RHEA:19993"/>
        <dbReference type="Rhea" id="RHEA-COMP:10698"/>
        <dbReference type="Rhea" id="RHEA-COMP:10700"/>
        <dbReference type="ChEBI" id="CHEBI:15377"/>
        <dbReference type="ChEBI" id="CHEBI:29950"/>
        <dbReference type="ChEBI" id="CHEBI:50058"/>
        <dbReference type="ChEBI" id="CHEBI:57844"/>
        <dbReference type="ChEBI" id="CHEBI:58772"/>
        <dbReference type="EC" id="1.8.4.11"/>
    </reaction>
</comment>
<evidence type="ECO:0000313" key="6">
    <source>
        <dbReference type="EMBL" id="CUV65715.1"/>
    </source>
</evidence>
<evidence type="ECO:0000256" key="4">
    <source>
        <dbReference type="HAMAP-Rule" id="MF_01401"/>
    </source>
</evidence>
<name>A0A0S4XN55_9BACT</name>
<dbReference type="GO" id="GO:0033744">
    <property type="term" value="F:L-methionine:thioredoxin-disulfide S-oxidoreductase activity"/>
    <property type="evidence" value="ECO:0007669"/>
    <property type="project" value="RHEA"/>
</dbReference>
<organism evidence="6">
    <name type="scientific">Sulfurovum sp. enrichment culture clone C5</name>
    <dbReference type="NCBI Taxonomy" id="497650"/>
    <lineage>
        <taxon>Bacteria</taxon>
        <taxon>Pseudomonadati</taxon>
        <taxon>Campylobacterota</taxon>
        <taxon>Epsilonproteobacteria</taxon>
        <taxon>Campylobacterales</taxon>
        <taxon>Sulfurovaceae</taxon>
        <taxon>Sulfurovum</taxon>
        <taxon>environmental samples</taxon>
    </lineage>
</organism>
<dbReference type="AlphaFoldDB" id="A0A0S4XN55"/>
<comment type="similarity">
    <text evidence="4">Belongs to the MsrA Met sulfoxide reductase family.</text>
</comment>
<dbReference type="InterPro" id="IPR002569">
    <property type="entry name" value="Met_Sox_Rdtase_MsrA_dom"/>
</dbReference>
<protein>
    <recommendedName>
        <fullName evidence="4">Peptide methionine sulfoxide reductase MsrA</fullName>
        <shortName evidence="4">Protein-methionine-S-oxide reductase</shortName>
        <ecNumber evidence="4">1.8.4.11</ecNumber>
    </recommendedName>
    <alternativeName>
        <fullName evidence="4">Peptide-methionine (S)-S-oxide reductase</fullName>
        <shortName evidence="4">Peptide Met(O) reductase</shortName>
    </alternativeName>
</protein>
<dbReference type="GO" id="GO:0008113">
    <property type="term" value="F:peptide-methionine (S)-S-oxide reductase activity"/>
    <property type="evidence" value="ECO:0007669"/>
    <property type="project" value="UniProtKB-UniRule"/>
</dbReference>
<dbReference type="PANTHER" id="PTHR43774:SF1">
    <property type="entry name" value="PEPTIDE METHIONINE SULFOXIDE REDUCTASE MSRA 2"/>
    <property type="match status" value="1"/>
</dbReference>
<dbReference type="PANTHER" id="PTHR43774">
    <property type="entry name" value="PEPTIDE METHIONINE SULFOXIDE REDUCTASE"/>
    <property type="match status" value="1"/>
</dbReference>
<reference evidence="6" key="1">
    <citation type="submission" date="2015-11" db="EMBL/GenBank/DDBJ databases">
        <authorList>
            <person name="Zhang Y."/>
            <person name="Guo Z."/>
        </authorList>
    </citation>
    <scope>NUCLEOTIDE SEQUENCE</scope>
    <source>
        <strain evidence="6">BN30871</strain>
    </source>
</reference>
<dbReference type="EC" id="1.8.4.11" evidence="4"/>
<gene>
    <name evidence="4 6" type="primary">msrA</name>
    <name evidence="6" type="ORF">BN3087_420025</name>
</gene>
<evidence type="ECO:0000259" key="5">
    <source>
        <dbReference type="Pfam" id="PF01625"/>
    </source>
</evidence>
<dbReference type="Gene3D" id="3.30.1060.10">
    <property type="entry name" value="Peptide methionine sulphoxide reductase MsrA"/>
    <property type="match status" value="1"/>
</dbReference>
<proteinExistence type="inferred from homology"/>
<dbReference type="Pfam" id="PF01625">
    <property type="entry name" value="PMSR"/>
    <property type="match status" value="1"/>
</dbReference>
<feature type="active site" evidence="4">
    <location>
        <position position="12"/>
    </location>
</feature>
<evidence type="ECO:0000256" key="3">
    <source>
        <dbReference type="ARBA" id="ARBA00048782"/>
    </source>
</evidence>
<sequence length="161" mass="18669">MSSKEAYFGGGCFWGMEYFFSKLDGVEDVVSGYMGGNSVNPTYKDVCYNNTGHIEVVKIVYNPKIITYSDLAKYFFEIHDPTQINGQGPDIGHQYISVVFTSDEQEKKIINKLIKELKNNGFEVATKIFDLMPFYKAEDYHQNYYNKNGHIPYCHKYTKRF</sequence>
<dbReference type="InterPro" id="IPR036509">
    <property type="entry name" value="Met_Sox_Rdtase_MsrA_sf"/>
</dbReference>